<organism evidence="2 3">
    <name type="scientific">Heracleum sosnowskyi</name>
    <dbReference type="NCBI Taxonomy" id="360622"/>
    <lineage>
        <taxon>Eukaryota</taxon>
        <taxon>Viridiplantae</taxon>
        <taxon>Streptophyta</taxon>
        <taxon>Embryophyta</taxon>
        <taxon>Tracheophyta</taxon>
        <taxon>Spermatophyta</taxon>
        <taxon>Magnoliopsida</taxon>
        <taxon>eudicotyledons</taxon>
        <taxon>Gunneridae</taxon>
        <taxon>Pentapetalae</taxon>
        <taxon>asterids</taxon>
        <taxon>campanulids</taxon>
        <taxon>Apiales</taxon>
        <taxon>Apiaceae</taxon>
        <taxon>Apioideae</taxon>
        <taxon>apioid superclade</taxon>
        <taxon>Tordylieae</taxon>
        <taxon>Tordyliinae</taxon>
        <taxon>Heracleum</taxon>
    </lineage>
</organism>
<keyword evidence="1" id="KW-0472">Membrane</keyword>
<feature type="transmembrane region" description="Helical" evidence="1">
    <location>
        <begin position="27"/>
        <end position="56"/>
    </location>
</feature>
<accession>A0AAD8MIQ2</accession>
<dbReference type="Pfam" id="PF06127">
    <property type="entry name" value="Mpo1-like"/>
    <property type="match status" value="1"/>
</dbReference>
<dbReference type="InterPro" id="IPR009305">
    <property type="entry name" value="Mpo1-like"/>
</dbReference>
<dbReference type="Proteomes" id="UP001237642">
    <property type="component" value="Unassembled WGS sequence"/>
</dbReference>
<keyword evidence="1" id="KW-1133">Transmembrane helix</keyword>
<evidence type="ECO:0000256" key="1">
    <source>
        <dbReference type="SAM" id="Phobius"/>
    </source>
</evidence>
<evidence type="ECO:0000313" key="2">
    <source>
        <dbReference type="EMBL" id="KAK1377490.1"/>
    </source>
</evidence>
<dbReference type="PANTHER" id="PTHR34205">
    <property type="entry name" value="TRANSMEMBRANE PROTEIN"/>
    <property type="match status" value="1"/>
</dbReference>
<dbReference type="PANTHER" id="PTHR34205:SF2">
    <property type="entry name" value="DUF962 DOMAIN-CONTAINING PROTEIN"/>
    <property type="match status" value="1"/>
</dbReference>
<dbReference type="AlphaFoldDB" id="A0AAD8MIQ2"/>
<gene>
    <name evidence="2" type="ORF">POM88_024234</name>
</gene>
<dbReference type="EMBL" id="JAUIZM010000006">
    <property type="protein sequence ID" value="KAK1377490.1"/>
    <property type="molecule type" value="Genomic_DNA"/>
</dbReference>
<proteinExistence type="predicted"/>
<reference evidence="2" key="1">
    <citation type="submission" date="2023-02" db="EMBL/GenBank/DDBJ databases">
        <title>Genome of toxic invasive species Heracleum sosnowskyi carries increased number of genes despite the absence of recent whole-genome duplications.</title>
        <authorList>
            <person name="Schelkunov M."/>
            <person name="Shtratnikova V."/>
            <person name="Makarenko M."/>
            <person name="Klepikova A."/>
            <person name="Omelchenko D."/>
            <person name="Novikova G."/>
            <person name="Obukhova E."/>
            <person name="Bogdanov V."/>
            <person name="Penin A."/>
            <person name="Logacheva M."/>
        </authorList>
    </citation>
    <scope>NUCLEOTIDE SEQUENCE</scope>
    <source>
        <strain evidence="2">Hsosn_3</strain>
        <tissue evidence="2">Leaf</tissue>
    </source>
</reference>
<evidence type="ECO:0000313" key="3">
    <source>
        <dbReference type="Proteomes" id="UP001237642"/>
    </source>
</evidence>
<comment type="caution">
    <text evidence="2">The sequence shown here is derived from an EMBL/GenBank/DDBJ whole genome shotgun (WGS) entry which is preliminary data.</text>
</comment>
<name>A0AAD8MIQ2_9APIA</name>
<protein>
    <submittedName>
        <fullName evidence="2">L-rhamnose-proton symporter like</fullName>
    </submittedName>
</protein>
<reference evidence="2" key="2">
    <citation type="submission" date="2023-05" db="EMBL/GenBank/DDBJ databases">
        <authorList>
            <person name="Schelkunov M.I."/>
        </authorList>
    </citation>
    <scope>NUCLEOTIDE SEQUENCE</scope>
    <source>
        <strain evidence="2">Hsosn_3</strain>
        <tissue evidence="2">Leaf</tissue>
    </source>
</reference>
<keyword evidence="3" id="KW-1185">Reference proteome</keyword>
<sequence length="112" mass="13389">MNFRNMDEFWPYFVSQHSKPATRRWHFAGVFASILCLIYSFTFNWCYLFGVPVLAYGAAWYSHFFVERNVPASFDYPLWSFLCDMKMFGLILTGQMDKEIRRLGKKPVPRDY</sequence>
<keyword evidence="1" id="KW-0812">Transmembrane</keyword>